<dbReference type="GO" id="GO:0030427">
    <property type="term" value="C:site of polarized growth"/>
    <property type="evidence" value="ECO:0007669"/>
    <property type="project" value="TreeGrafter"/>
</dbReference>
<name>A0A7E4UWN9_PANRE</name>
<proteinExistence type="predicted"/>
<dbReference type="PANTHER" id="PTHR12295">
    <property type="entry name" value="FURRY-RELATED"/>
    <property type="match status" value="1"/>
</dbReference>
<accession>A0A7E4UWN9</accession>
<feature type="domain" description="Protein furry C-terminal" evidence="4">
    <location>
        <begin position="2308"/>
        <end position="2971"/>
    </location>
</feature>
<keyword evidence="5" id="KW-1185">Reference proteome</keyword>
<dbReference type="Pfam" id="PF19421">
    <property type="entry name" value="Fry_C"/>
    <property type="match status" value="1"/>
</dbReference>
<dbReference type="Pfam" id="PF14225">
    <property type="entry name" value="MOR2-PAG1_C"/>
    <property type="match status" value="1"/>
</dbReference>
<feature type="region of interest" description="Disordered" evidence="1">
    <location>
        <begin position="2460"/>
        <end position="2595"/>
    </location>
</feature>
<feature type="compositionally biased region" description="Acidic residues" evidence="1">
    <location>
        <begin position="2464"/>
        <end position="2474"/>
    </location>
</feature>
<dbReference type="WBParaSite" id="Pan_g13737.t1">
    <property type="protein sequence ID" value="Pan_g13737.t1"/>
    <property type="gene ID" value="Pan_g13737"/>
</dbReference>
<dbReference type="InterPro" id="IPR016024">
    <property type="entry name" value="ARM-type_fold"/>
</dbReference>
<evidence type="ECO:0000256" key="1">
    <source>
        <dbReference type="SAM" id="MobiDB-lite"/>
    </source>
</evidence>
<reference evidence="5" key="1">
    <citation type="journal article" date="2013" name="Genetics">
        <title>The draft genome and transcriptome of Panagrellus redivivus are shaped by the harsh demands of a free-living lifestyle.</title>
        <authorList>
            <person name="Srinivasan J."/>
            <person name="Dillman A.R."/>
            <person name="Macchietto M.G."/>
            <person name="Heikkinen L."/>
            <person name="Lakso M."/>
            <person name="Fracchia K.M."/>
            <person name="Antoshechkin I."/>
            <person name="Mortazavi A."/>
            <person name="Wong G."/>
            <person name="Sternberg P.W."/>
        </authorList>
    </citation>
    <scope>NUCLEOTIDE SEQUENCE [LARGE SCALE GENOMIC DNA]</scope>
    <source>
        <strain evidence="5">MT8872</strain>
    </source>
</reference>
<feature type="compositionally biased region" description="Low complexity" evidence="1">
    <location>
        <begin position="2303"/>
        <end position="2319"/>
    </location>
</feature>
<reference evidence="6" key="2">
    <citation type="submission" date="2020-10" db="UniProtKB">
        <authorList>
            <consortium name="WormBaseParasite"/>
        </authorList>
    </citation>
    <scope>IDENTIFICATION</scope>
</reference>
<feature type="domain" description="Cell morphogenesis protein N-terminal" evidence="2">
    <location>
        <begin position="103"/>
        <end position="638"/>
    </location>
</feature>
<dbReference type="InterPro" id="IPR039867">
    <property type="entry name" value="Furry/Tao3/Mor2"/>
</dbReference>
<dbReference type="InterPro" id="IPR025614">
    <property type="entry name" value="Cell_morpho_N"/>
</dbReference>
<feature type="domain" description="Cell morphogenesis protein C-terminal" evidence="3">
    <location>
        <begin position="1963"/>
        <end position="2224"/>
    </location>
</feature>
<feature type="compositionally biased region" description="Polar residues" evidence="1">
    <location>
        <begin position="2582"/>
        <end position="2591"/>
    </location>
</feature>
<sequence length="3000" mass="334047">MSIDFSSLPAKFTIQNLLVELFSLFERKIQSVTADEPLDKLLNKSLRRCDDPYLDNLLRTLNSVSELCLPSVLEALVKWYEDQINSRQRDEGGHKSRSQKAVLFVNYLFCIVLIELLPQIQYFPTDCEQYVNYILNLSFKQISTRESAVYGDNYNNSIVVAETFAEVVGVLSQTHAKLVQKTFFSLLNEARKDSSTTPNAIANIISLLMAMKFYRIKTSQVSEIEQGVGFLDELASYYLEVDLKQKDLKHAIVGLLVEILLPVAAQIKTEANIPALIAFVDKLYGPTSELITKKQHKMAAYPLLTCLLCISQSTFFNRNWVQFLNATLSSLKSRDPKISRVALESLYRLLWVYIIRNNCDGNTATRSRLESICNSIFPRGSRYVMPRDAPLNIFVKIIHFIAQQKLDFAFKEIIFELLGCNRVSSRSSTVSIYPERMNIGIRALMVIADGLQQKDGPPGMPRTMAPIASGTIQRNRKTYLTRPLTADVARSIGLDQYYLPCRKAFDAILRTLDTQVGKPLMLTSSQTKNKEPEDIIGGEMKTKLDLFRTCIAAIPRLLPEPMPHHDLIDMIIRMTVHMDEELRQTAYLTLQNLITECVDWREDIVHTYINFLMHNIQDTFPALLESAVRFLLQLLCFWRNAVTQEKKKDIVVQPSAPAQSAHPSNASSDLTILNNGSNVIVATASVSNAKPGTSHLSPLMNNSSAIALHNIEGLALVLLCQHRSQGKKLAISLLREVKAMLALMENSVHDKPMLTVLDEATPYVINKYIEHVPLAERQTWSLDFASACDKICTVDTDENLVNSDKGNEYMNWDSWACALSGFCEYKFLPDQCPTAVSFAWPAVYMRLNLCTPIVETNNIQNENRASLLRSSRSKATASTLCGEALDHSSYLSQWQKYLVMSCALALPPSQPSSVLARSFSPNGNIDSLDLARSMSSSLRGAPRTATNISCVQLFQKISGMLRWENARDLRDSVALGIGSTNPKCFDYLLDELNTCGIIRELAERKLDSNLRRRKRKDFLRLQIVRILEIAMLRGLLQHSNLIDPQSGQLSNVVIDILTSLRLMLETDTDRDMGTLTSLRLHFAKTITLMVNSIPLERRKNLLPAERKRELMVLFFTWCGGAISNIERKHARDMGTYVELKAMNALCSMLCCGPMSDAYSPTCLKDEYLTRWIDMIFRSNRQTVQNICEDTLSTVLHLNDQNTALFEFVVTQCYTQPLKVSQRYFKSLVMLFAKREYPCDFISMLALCQVFAADNDINIRQSVGLLIRILRRKFLDDSNSANTSSIHGLEPVDEAPKDEDHGVVLRIKQPPVSEGPVFATSQAVTCRQLAQRYPSLTMPVFSDLFTRLKDARSDLQASILSALSYWIENIELVDLNIEIADPNPSNLASPERGYGSEEATHLVLNNLLAATLTIHSDHKFEIYQLWKTLATRYQANLPIIVQYLFVVMSLSPDQVIPVAKRIAQYLLTACGERFVSLLVSLLPLMTEQFKLTLARQEVAPYYRWQQAHVEDESLGSADNAPELEAKKEEVDGLVDDEETVPLDESETLPRDLPMPAYGGYYADMRHILVLPNQAIVHLSKSNLALFLLSELIGHDNELPVHWDNHATSILHLCVLYLDAVRPLVCRHARKALMNICLHYAPSNINAGQLASMLLNNNLDMERFEVIEKYSGTNDDVSIFFSNTSFAFQSRDDSTFSMVPTSEYRQMLLFSKEPFPSQDRLLQALIFCLSEKMDKPFWSNEEVGIRGWKIESADMLSCFVGHLASYLVSNLPGLYYRWTDISMSLALSVGNRHYAGRSFQVSAALSQNPTPWISKILSRLAEIVGDHNEETQCYITHMILCLMSLVSYVRVNLDDSERLAQSPSSPTGHNRSISYTPAFLSRQQTPGTPVVTGSQVVSPMKLSPNALTGSSPSPSKRDARHSMLIENEIHPNIVTSTPLNRSKSAATLKIDASSADDDGIGACVQLLSIAVAMLESHIDNEYLLALNLMDKIFDSAGRDLGICLQRLEKTIKQLDWCGFTGIIGLVSKGVLYSSGYETTISLLVKCAGLLNEPVIASSTGFPLIVTAILPYLTSNFDDPTPLCVAAAQSISKYCRNQLDELVKQTPDLARDDHPFNSLAVVMDQYRERNFHKDGSQWTKCVISYMYEAVVPNCVHLIVFLSEMLERCPQAMHAYLLHMINMFLLHGNFEDASPVPVNAQVIRIVSRHIQGVNSNNAQSIVKTIVNKWNVISINQVPVDEITKNKGKHKPKFELYVGNTTTSATNVAQGNGSAVGALGPPSSAVSPPTPRKCTTTSGLPGNNQPTSSASGSSVQQFSSSNADSLRRQNTTVQSKVRERLIGLLTASGMQVGLPKSASFIFSQSTTDLYHDGIVAAPMPGTNTGTLQAAASNSAYSSSERISHLDDLEAMSGSSLAAGNETSMSTDFPRVFKEFDFLEAEHDSISESTDSGFNWLSKIRPQRLLSGADDPEDGDDAGDDFLNPGEGDDEEDDDVNEAGTDMRGNAAGRSTLKKKRQRRPLSGASECNDISSDRTPVQSEKHSDDSSPSCPNSEDDDDDMDNEDEDDELEEMDEFKDQKSHRGASSLEDTASTTCPTGDDLMLQNLESASSIQCRSEFSAQNGSDYQSRKMPVYLECNHHSSGQIEQVWMSLVNEVASDQDGEMTAHCVLVFSQLFRECCVKLSGLLRDASHMVSISATTTSSGLLSPGSSAGSYAQRDVSGYFTHALDVLLKVADCPFLFVTAQFLRSANLLQAQRFSLYELREHYETFIERREQCIRALNSIKSMMKLLMIGGSTSSSSSFGSGGNLEIELCKCLHKLFFQLLQMLDKLHDMIKAIQGSPNAQEFDLSPAVLNLHRELLACIGDMPPSESRVSTTSLNVLPRGDQEVDTVILHMTNKQHKNAILALRQLRSQYGSEFGCCDHMDVDVLLVQFCRSHTLRTWAIVGSLNTLESSCTQLKETSMQFAALIRSLVSDVSNTSVRSSRLSSVNDSSFSAAPTATNTS</sequence>
<dbReference type="InterPro" id="IPR025481">
    <property type="entry name" value="Cell_Morphogen_C"/>
</dbReference>
<dbReference type="GO" id="GO:0031175">
    <property type="term" value="P:neuron projection development"/>
    <property type="evidence" value="ECO:0007669"/>
    <property type="project" value="TreeGrafter"/>
</dbReference>
<feature type="compositionally biased region" description="Acidic residues" evidence="1">
    <location>
        <begin position="2548"/>
        <end position="2569"/>
    </location>
</feature>
<dbReference type="InterPro" id="IPR045842">
    <property type="entry name" value="Fry_C"/>
</dbReference>
<feature type="compositionally biased region" description="Polar residues" evidence="1">
    <location>
        <begin position="2288"/>
        <end position="2302"/>
    </location>
</feature>
<evidence type="ECO:0000259" key="3">
    <source>
        <dbReference type="Pfam" id="PF14225"/>
    </source>
</evidence>
<dbReference type="Proteomes" id="UP000492821">
    <property type="component" value="Unassembled WGS sequence"/>
</dbReference>
<evidence type="ECO:0000313" key="5">
    <source>
        <dbReference type="Proteomes" id="UP000492821"/>
    </source>
</evidence>
<evidence type="ECO:0000259" key="2">
    <source>
        <dbReference type="Pfam" id="PF14222"/>
    </source>
</evidence>
<feature type="compositionally biased region" description="Acidic residues" evidence="1">
    <location>
        <begin position="2481"/>
        <end position="2491"/>
    </location>
</feature>
<dbReference type="Pfam" id="PF14222">
    <property type="entry name" value="MOR2-PAG1_N"/>
    <property type="match status" value="1"/>
</dbReference>
<evidence type="ECO:0000313" key="6">
    <source>
        <dbReference type="WBParaSite" id="Pan_g13737.t1"/>
    </source>
</evidence>
<protein>
    <submittedName>
        <fullName evidence="6">MOR2-PAG1_N domain-containing protein</fullName>
    </submittedName>
</protein>
<dbReference type="GO" id="GO:0000902">
    <property type="term" value="P:cell morphogenesis"/>
    <property type="evidence" value="ECO:0007669"/>
    <property type="project" value="InterPro"/>
</dbReference>
<feature type="compositionally biased region" description="Polar residues" evidence="1">
    <location>
        <begin position="2523"/>
        <end position="2533"/>
    </location>
</feature>
<dbReference type="GO" id="GO:0005938">
    <property type="term" value="C:cell cortex"/>
    <property type="evidence" value="ECO:0007669"/>
    <property type="project" value="TreeGrafter"/>
</dbReference>
<dbReference type="PANTHER" id="PTHR12295:SF30">
    <property type="entry name" value="PROTEIN FURRY"/>
    <property type="match status" value="1"/>
</dbReference>
<organism evidence="5 6">
    <name type="scientific">Panagrellus redivivus</name>
    <name type="common">Microworm</name>
    <dbReference type="NCBI Taxonomy" id="6233"/>
    <lineage>
        <taxon>Eukaryota</taxon>
        <taxon>Metazoa</taxon>
        <taxon>Ecdysozoa</taxon>
        <taxon>Nematoda</taxon>
        <taxon>Chromadorea</taxon>
        <taxon>Rhabditida</taxon>
        <taxon>Tylenchina</taxon>
        <taxon>Panagrolaimomorpha</taxon>
        <taxon>Panagrolaimoidea</taxon>
        <taxon>Panagrolaimidae</taxon>
        <taxon>Panagrellus</taxon>
    </lineage>
</organism>
<dbReference type="SUPFAM" id="SSF48371">
    <property type="entry name" value="ARM repeat"/>
    <property type="match status" value="3"/>
</dbReference>
<feature type="region of interest" description="Disordered" evidence="1">
    <location>
        <begin position="2264"/>
        <end position="2328"/>
    </location>
</feature>
<evidence type="ECO:0000259" key="4">
    <source>
        <dbReference type="Pfam" id="PF19421"/>
    </source>
</evidence>